<dbReference type="VEuPathDB" id="FungiDB:yc1106_08219"/>
<protein>
    <submittedName>
        <fullName evidence="2">Uncharacterized protein</fullName>
    </submittedName>
</protein>
<feature type="region of interest" description="Disordered" evidence="1">
    <location>
        <begin position="1"/>
        <end position="57"/>
    </location>
</feature>
<dbReference type="Proteomes" id="UP001056012">
    <property type="component" value="Chromosome 6"/>
</dbReference>
<dbReference type="EMBL" id="CP089279">
    <property type="protein sequence ID" value="USP80945.1"/>
    <property type="molecule type" value="Genomic_DNA"/>
</dbReference>
<proteinExistence type="predicted"/>
<feature type="compositionally biased region" description="Polar residues" evidence="1">
    <location>
        <begin position="23"/>
        <end position="35"/>
    </location>
</feature>
<gene>
    <name evidence="2" type="ORF">yc1106_08219</name>
</gene>
<accession>A0A9Q8ZFU8</accession>
<reference evidence="2" key="1">
    <citation type="submission" date="2021-12" db="EMBL/GenBank/DDBJ databases">
        <title>Curvularia clavata genome.</title>
        <authorList>
            <person name="Cao Y."/>
        </authorList>
    </citation>
    <scope>NUCLEOTIDE SEQUENCE</scope>
    <source>
        <strain evidence="2">Yc1106</strain>
    </source>
</reference>
<name>A0A9Q8ZFU8_CURCL</name>
<evidence type="ECO:0000313" key="3">
    <source>
        <dbReference type="Proteomes" id="UP001056012"/>
    </source>
</evidence>
<evidence type="ECO:0000256" key="1">
    <source>
        <dbReference type="SAM" id="MobiDB-lite"/>
    </source>
</evidence>
<organism evidence="2 3">
    <name type="scientific">Curvularia clavata</name>
    <dbReference type="NCBI Taxonomy" id="95742"/>
    <lineage>
        <taxon>Eukaryota</taxon>
        <taxon>Fungi</taxon>
        <taxon>Dikarya</taxon>
        <taxon>Ascomycota</taxon>
        <taxon>Pezizomycotina</taxon>
        <taxon>Dothideomycetes</taxon>
        <taxon>Pleosporomycetidae</taxon>
        <taxon>Pleosporales</taxon>
        <taxon>Pleosporineae</taxon>
        <taxon>Pleosporaceae</taxon>
        <taxon>Curvularia</taxon>
    </lineage>
</organism>
<feature type="compositionally biased region" description="Polar residues" evidence="1">
    <location>
        <begin position="1"/>
        <end position="14"/>
    </location>
</feature>
<evidence type="ECO:0000313" key="2">
    <source>
        <dbReference type="EMBL" id="USP80945.1"/>
    </source>
</evidence>
<dbReference type="OrthoDB" id="3687808at2759"/>
<dbReference type="AlphaFoldDB" id="A0A9Q8ZFU8"/>
<sequence>MPPRRLSNSKSQINFLPKAPQRRGSTSSVQRNNSLAAAYRPSRSTTPPKAEHIQEIEERKEGPSGLAYFSLWKGVEALWRGIDWCVGRMISGWKGF</sequence>
<keyword evidence="3" id="KW-1185">Reference proteome</keyword>